<sequence>MGLMCPRLVSHSARDSLSLWLVVVTLLHWTVVNAMPPQVDVVEAMPRRDGVVDAMPPQVDVVEAMPRRDGVVNAMPPPKEKVHTVPPPKEKVHTVPPAKEKVKTMPPGNEVVEGMLFKDGAFKEDISAIKTRESQDGSPQISVSVGRFPWPLGHLLSPIWSIFKTVDRSEEDQKKQIATSPFSGEKEVDGSGVGAEIEITVSGIVEDEDGRHGDFPFIKGFQGEPAPVLPPDPLKVGLSGRIQERRNNIGDINKSFGVSKQIWFDRIDSVGSEGIARKPAGNLWPFAIPQVHSGRPKTNKENYDSNMMKSIEKMELPEKPKGNVFQLEEQTARPEGTSVSSNDQGKSKRRQTKADRTPVELFLEGREDADKTVQSDMAAVSILDKSLHQLIHWMDSDGATAENTASRIQVAKNSLKKVVGGVPGMMRKDQTPPKTGTETIRSANGANALTKDNASGKNAKQFKGKSIDMNMNWIQEIKINPKVSSSQEQNAHKSKEIHTTMEEKKYPVEDLIAKYSSNKEYPDTKRNISPNKIINIGEKEDTAQGENDGTDKAEKSPGS</sequence>
<dbReference type="Proteomes" id="UP000271974">
    <property type="component" value="Unassembled WGS sequence"/>
</dbReference>
<keyword evidence="4" id="KW-1185">Reference proteome</keyword>
<evidence type="ECO:0000313" key="4">
    <source>
        <dbReference type="Proteomes" id="UP000271974"/>
    </source>
</evidence>
<feature type="signal peptide" evidence="2">
    <location>
        <begin position="1"/>
        <end position="34"/>
    </location>
</feature>
<feature type="non-terminal residue" evidence="3">
    <location>
        <position position="559"/>
    </location>
</feature>
<feature type="region of interest" description="Disordered" evidence="1">
    <location>
        <begin position="328"/>
        <end position="359"/>
    </location>
</feature>
<reference evidence="3 4" key="1">
    <citation type="submission" date="2019-01" db="EMBL/GenBank/DDBJ databases">
        <title>A draft genome assembly of the solar-powered sea slug Elysia chlorotica.</title>
        <authorList>
            <person name="Cai H."/>
            <person name="Li Q."/>
            <person name="Fang X."/>
            <person name="Li J."/>
            <person name="Curtis N.E."/>
            <person name="Altenburger A."/>
            <person name="Shibata T."/>
            <person name="Feng M."/>
            <person name="Maeda T."/>
            <person name="Schwartz J.A."/>
            <person name="Shigenobu S."/>
            <person name="Lundholm N."/>
            <person name="Nishiyama T."/>
            <person name="Yang H."/>
            <person name="Hasebe M."/>
            <person name="Li S."/>
            <person name="Pierce S.K."/>
            <person name="Wang J."/>
        </authorList>
    </citation>
    <scope>NUCLEOTIDE SEQUENCE [LARGE SCALE GENOMIC DNA]</scope>
    <source>
        <strain evidence="3">EC2010</strain>
        <tissue evidence="3">Whole organism of an adult</tissue>
    </source>
</reference>
<evidence type="ECO:0000256" key="2">
    <source>
        <dbReference type="SAM" id="SignalP"/>
    </source>
</evidence>
<evidence type="ECO:0000256" key="1">
    <source>
        <dbReference type="SAM" id="MobiDB-lite"/>
    </source>
</evidence>
<feature type="chain" id="PRO_5018681484" evidence="2">
    <location>
        <begin position="35"/>
        <end position="559"/>
    </location>
</feature>
<keyword evidence="2" id="KW-0732">Signal</keyword>
<dbReference type="EMBL" id="RQTK01000948">
    <property type="protein sequence ID" value="RUS73329.1"/>
    <property type="molecule type" value="Genomic_DNA"/>
</dbReference>
<evidence type="ECO:0000313" key="3">
    <source>
        <dbReference type="EMBL" id="RUS73329.1"/>
    </source>
</evidence>
<gene>
    <name evidence="3" type="ORF">EGW08_018901</name>
</gene>
<dbReference type="AlphaFoldDB" id="A0A3S1B6L7"/>
<accession>A0A3S1B6L7</accession>
<name>A0A3S1B6L7_ELYCH</name>
<comment type="caution">
    <text evidence="3">The sequence shown here is derived from an EMBL/GenBank/DDBJ whole genome shotgun (WGS) entry which is preliminary data.</text>
</comment>
<feature type="region of interest" description="Disordered" evidence="1">
    <location>
        <begin position="483"/>
        <end position="559"/>
    </location>
</feature>
<protein>
    <submittedName>
        <fullName evidence="3">Uncharacterized protein</fullName>
    </submittedName>
</protein>
<feature type="region of interest" description="Disordered" evidence="1">
    <location>
        <begin position="70"/>
        <end position="106"/>
    </location>
</feature>
<feature type="compositionally biased region" description="Basic and acidic residues" evidence="1">
    <location>
        <begin position="78"/>
        <end position="103"/>
    </location>
</feature>
<organism evidence="3 4">
    <name type="scientific">Elysia chlorotica</name>
    <name type="common">Eastern emerald elysia</name>
    <name type="synonym">Sea slug</name>
    <dbReference type="NCBI Taxonomy" id="188477"/>
    <lineage>
        <taxon>Eukaryota</taxon>
        <taxon>Metazoa</taxon>
        <taxon>Spiralia</taxon>
        <taxon>Lophotrochozoa</taxon>
        <taxon>Mollusca</taxon>
        <taxon>Gastropoda</taxon>
        <taxon>Heterobranchia</taxon>
        <taxon>Euthyneura</taxon>
        <taxon>Panpulmonata</taxon>
        <taxon>Sacoglossa</taxon>
        <taxon>Placobranchoidea</taxon>
        <taxon>Plakobranchidae</taxon>
        <taxon>Elysia</taxon>
    </lineage>
</organism>
<proteinExistence type="predicted"/>
<feature type="compositionally biased region" description="Basic and acidic residues" evidence="1">
    <location>
        <begin position="490"/>
        <end position="512"/>
    </location>
</feature>
<feature type="compositionally biased region" description="Basic and acidic residues" evidence="1">
    <location>
        <begin position="549"/>
        <end position="559"/>
    </location>
</feature>